<dbReference type="PANTHER" id="PTHR12526:SF510">
    <property type="entry name" value="D-INOSITOL 3-PHOSPHATE GLYCOSYLTRANSFERASE"/>
    <property type="match status" value="1"/>
</dbReference>
<dbReference type="RefSeq" id="WP_339574692.1">
    <property type="nucleotide sequence ID" value="NZ_JBBIAA010000007.1"/>
</dbReference>
<gene>
    <name evidence="3" type="ORF">WDZ17_08375</name>
</gene>
<dbReference type="Pfam" id="PF13692">
    <property type="entry name" value="Glyco_trans_1_4"/>
    <property type="match status" value="1"/>
</dbReference>
<sequence length="408" mass="43907">MPSRRPHALVTLPDVAWPLDGGKRLRCAGVLRGLAEVADVDLAVLHSRAPVDVAPVPPDVRVRRWLRSSPPPLPRPRAAGRALRHRLPVHVSAQRWDEVRADLAPWADEHYDLVWFGGLDHAAALRADLRAPVRVVDCDDVETEKWRAYLRGPSTGVDRSERVQRRLELPLWGRVQRDVTSWADAVVVCSDVDAERLGGPARVAVVPNTYPDPGPLVARRPPPDPVALVVANYATPQNLDAARAAALGVLPALRSRAPAARLRLVGREADRLDDLRGLDGLDLVGPVDSVAGELAGATAVVVPMRFGGGTRLKVLEAFAHRVPVVSTALGCEGVGASDGEHLLVRESADAAADALLDLHRDPRGAEEMAARARGLYEARFRPEASTRAVADLVGELLPGDVRGGRSPH</sequence>
<dbReference type="Proteomes" id="UP001387100">
    <property type="component" value="Unassembled WGS sequence"/>
</dbReference>
<name>A0ABU8RJP1_9ACTN</name>
<comment type="caution">
    <text evidence="3">The sequence shown here is derived from an EMBL/GenBank/DDBJ whole genome shotgun (WGS) entry which is preliminary data.</text>
</comment>
<keyword evidence="4" id="KW-1185">Reference proteome</keyword>
<evidence type="ECO:0000256" key="1">
    <source>
        <dbReference type="ARBA" id="ARBA00022676"/>
    </source>
</evidence>
<dbReference type="PANTHER" id="PTHR12526">
    <property type="entry name" value="GLYCOSYLTRANSFERASE"/>
    <property type="match status" value="1"/>
</dbReference>
<protein>
    <submittedName>
        <fullName evidence="3">Glycosyltransferase</fullName>
        <ecNumber evidence="3">2.4.-.-</ecNumber>
    </submittedName>
</protein>
<keyword evidence="2 3" id="KW-0808">Transferase</keyword>
<evidence type="ECO:0000313" key="4">
    <source>
        <dbReference type="Proteomes" id="UP001387100"/>
    </source>
</evidence>
<proteinExistence type="predicted"/>
<dbReference type="SUPFAM" id="SSF53756">
    <property type="entry name" value="UDP-Glycosyltransferase/glycogen phosphorylase"/>
    <property type="match status" value="1"/>
</dbReference>
<dbReference type="GO" id="GO:0016757">
    <property type="term" value="F:glycosyltransferase activity"/>
    <property type="evidence" value="ECO:0007669"/>
    <property type="project" value="UniProtKB-KW"/>
</dbReference>
<accession>A0ABU8RJP1</accession>
<evidence type="ECO:0000313" key="3">
    <source>
        <dbReference type="EMBL" id="MEJ5945307.1"/>
    </source>
</evidence>
<organism evidence="3 4">
    <name type="scientific">Pseudokineococcus basanitobsidens</name>
    <dbReference type="NCBI Taxonomy" id="1926649"/>
    <lineage>
        <taxon>Bacteria</taxon>
        <taxon>Bacillati</taxon>
        <taxon>Actinomycetota</taxon>
        <taxon>Actinomycetes</taxon>
        <taxon>Kineosporiales</taxon>
        <taxon>Kineosporiaceae</taxon>
        <taxon>Pseudokineococcus</taxon>
    </lineage>
</organism>
<reference evidence="3 4" key="1">
    <citation type="journal article" date="2017" name="Int. J. Syst. Evol. Microbiol.">
        <title>Pseudokineococcus basanitobsidens sp. nov., isolated from volcanic rock.</title>
        <authorList>
            <person name="Lee D.W."/>
            <person name="Park M.Y."/>
            <person name="Kim J.J."/>
            <person name="Kim B.S."/>
        </authorList>
    </citation>
    <scope>NUCLEOTIDE SEQUENCE [LARGE SCALE GENOMIC DNA]</scope>
    <source>
        <strain evidence="3 4">DSM 103726</strain>
    </source>
</reference>
<dbReference type="EMBL" id="JBBIAA010000007">
    <property type="protein sequence ID" value="MEJ5945307.1"/>
    <property type="molecule type" value="Genomic_DNA"/>
</dbReference>
<evidence type="ECO:0000256" key="2">
    <source>
        <dbReference type="ARBA" id="ARBA00022679"/>
    </source>
</evidence>
<dbReference type="EC" id="2.4.-.-" evidence="3"/>
<dbReference type="Gene3D" id="3.40.50.2000">
    <property type="entry name" value="Glycogen Phosphorylase B"/>
    <property type="match status" value="1"/>
</dbReference>
<keyword evidence="1 3" id="KW-0328">Glycosyltransferase</keyword>